<evidence type="ECO:0000313" key="3">
    <source>
        <dbReference type="Proteomes" id="UP000190777"/>
    </source>
</evidence>
<organism evidence="2 3">
    <name type="scientific">Moraxella equi</name>
    <dbReference type="NCBI Taxonomy" id="60442"/>
    <lineage>
        <taxon>Bacteria</taxon>
        <taxon>Pseudomonadati</taxon>
        <taxon>Pseudomonadota</taxon>
        <taxon>Gammaproteobacteria</taxon>
        <taxon>Moraxellales</taxon>
        <taxon>Moraxellaceae</taxon>
        <taxon>Moraxella</taxon>
    </lineage>
</organism>
<accession>A0ABX3NH25</accession>
<keyword evidence="1" id="KW-0472">Membrane</keyword>
<evidence type="ECO:0000256" key="1">
    <source>
        <dbReference type="SAM" id="Phobius"/>
    </source>
</evidence>
<dbReference type="EMBL" id="MXAP01000074">
    <property type="protein sequence ID" value="OPH37839.1"/>
    <property type="molecule type" value="Genomic_DNA"/>
</dbReference>
<gene>
    <name evidence="2" type="ORF">B5J93_07615</name>
</gene>
<dbReference type="Proteomes" id="UP000190777">
    <property type="component" value="Unassembled WGS sequence"/>
</dbReference>
<keyword evidence="3" id="KW-1185">Reference proteome</keyword>
<protein>
    <submittedName>
        <fullName evidence="2">Uncharacterized protein</fullName>
    </submittedName>
</protein>
<reference evidence="2 3" key="1">
    <citation type="submission" date="2017-03" db="EMBL/GenBank/DDBJ databases">
        <title>Draft genome sequence of Moraxella equi CCUG 4950T type strain.</title>
        <authorList>
            <person name="Salva-Serra F."/>
            <person name="Engstrom-Jakobsson H."/>
            <person name="Thorell K."/>
            <person name="Jaen-Luchoro D."/>
            <person name="Gonzales-Siles L."/>
            <person name="Karlsson R."/>
            <person name="Yazdan S."/>
            <person name="Boulund F."/>
            <person name="Johnning A."/>
            <person name="Engstrand L."/>
            <person name="Kristiansson E."/>
            <person name="Moore E."/>
        </authorList>
    </citation>
    <scope>NUCLEOTIDE SEQUENCE [LARGE SCALE GENOMIC DNA]</scope>
    <source>
        <strain evidence="2 3">CCUG 4950</strain>
    </source>
</reference>
<feature type="transmembrane region" description="Helical" evidence="1">
    <location>
        <begin position="7"/>
        <end position="25"/>
    </location>
</feature>
<keyword evidence="1" id="KW-1133">Transmembrane helix</keyword>
<dbReference type="RefSeq" id="WP_079325847.1">
    <property type="nucleotide sequence ID" value="NZ_MXAP01000074.1"/>
</dbReference>
<proteinExistence type="predicted"/>
<evidence type="ECO:0000313" key="2">
    <source>
        <dbReference type="EMBL" id="OPH37839.1"/>
    </source>
</evidence>
<name>A0ABX3NH25_9GAMM</name>
<comment type="caution">
    <text evidence="2">The sequence shown here is derived from an EMBL/GenBank/DDBJ whole genome shotgun (WGS) entry which is preliminary data.</text>
</comment>
<keyword evidence="1" id="KW-0812">Transmembrane</keyword>
<sequence>MAKKLKIISYTFALFILIMFIYLNLPIHIKYYFKIKQGDILIDNIADYQSKFQKLPDAQDYKTLEKLQFPSKNEYISPEYQKINETDYKLTYIEGFDCPYLMWSTQNREWRVDCN</sequence>